<name>A0A8K0AAH2_BRALA</name>
<dbReference type="InterPro" id="IPR015915">
    <property type="entry name" value="Kelch-typ_b-propeller"/>
</dbReference>
<keyword evidence="1" id="KW-0880">Kelch repeat</keyword>
<evidence type="ECO:0000313" key="5">
    <source>
        <dbReference type="Proteomes" id="UP000838412"/>
    </source>
</evidence>
<dbReference type="Pfam" id="PF00651">
    <property type="entry name" value="BTB"/>
    <property type="match status" value="1"/>
</dbReference>
<dbReference type="PANTHER" id="PTHR45632">
    <property type="entry name" value="LD33804P"/>
    <property type="match status" value="1"/>
</dbReference>
<dbReference type="SMART" id="SM00875">
    <property type="entry name" value="BACK"/>
    <property type="match status" value="1"/>
</dbReference>
<dbReference type="SMART" id="SM00612">
    <property type="entry name" value="Kelch"/>
    <property type="match status" value="6"/>
</dbReference>
<dbReference type="Pfam" id="PF01344">
    <property type="entry name" value="Kelch_1"/>
    <property type="match status" value="4"/>
</dbReference>
<sequence length="662" mass="74974">MCMVNDDHFAEVVQGLQHFRSDVTTCDVILVAEHATFPVHRAVLSACSDYFRAMFTVGMRECGEKKVTLHGLTPVGVTAVVHYMYTGEVHLSATSLQSVLEAANVLLINDVLDICVEYLLETMSVDSCLTRLHQADSYSLDRLEAAADDFILAHITQVAKLPQFQDLVCDKLCAYLDSDQLGVSNELEAFRVALTWLNHDFKARQQFAGHVMSHIRFPLLSIEDLVRHVRTVDFMRRDEDCRALVMEATRYQKCPTQQILLQTRRTQVRSAHHVVVVVGGSTVEGEADESREVLYLDPALSSSWKPDAELPWQQVEELPSRGRMYHAVAVLDNFLYVAGGFSKCVWLSTFHMYDPRWNKWFELQPMLDPRSEFCLVAMDRSMYAVGGWKGKEINTTVEKYSFEPYWYVAGFGGSTCLDTFERYDPRFDKWLELSPLSYPRSGFSLLPLDGGLFIVGGWLGRRIFSTVEKYLPLEDRWEYAASLDVGLLGHACCVHGNRVYISGGRSIARGRNGFRLYDPESGVTELSPLRHARSNHAMVAVPGGFLVFGGENGTTTIAQVEMYSLGGNCWMEVSTWPFPVCWFGHCVLDTTLYIFGGFNHANSKYTDTVQTLDLDRWEKWEWSIMGRLPYRCDGIAAAILTLPEEFKRETEARTRKGSHSYG</sequence>
<gene>
    <name evidence="4" type="primary">KLHL31</name>
    <name evidence="4" type="ORF">BLAG_LOCUS23666</name>
</gene>
<dbReference type="PROSITE" id="PS50097">
    <property type="entry name" value="BTB"/>
    <property type="match status" value="1"/>
</dbReference>
<evidence type="ECO:0000256" key="1">
    <source>
        <dbReference type="ARBA" id="ARBA00022441"/>
    </source>
</evidence>
<dbReference type="InterPro" id="IPR000210">
    <property type="entry name" value="BTB/POZ_dom"/>
</dbReference>
<dbReference type="InterPro" id="IPR006652">
    <property type="entry name" value="Kelch_1"/>
</dbReference>
<dbReference type="Pfam" id="PF24681">
    <property type="entry name" value="Kelch_KLHDC2_KLHL20_DRC7"/>
    <property type="match status" value="1"/>
</dbReference>
<feature type="domain" description="BTB" evidence="3">
    <location>
        <begin position="26"/>
        <end position="93"/>
    </location>
</feature>
<dbReference type="OrthoDB" id="45365at2759"/>
<dbReference type="Gene3D" id="2.120.10.80">
    <property type="entry name" value="Kelch-type beta propeller"/>
    <property type="match status" value="3"/>
</dbReference>
<dbReference type="SUPFAM" id="SSF117281">
    <property type="entry name" value="Kelch motif"/>
    <property type="match status" value="2"/>
</dbReference>
<organism evidence="4 5">
    <name type="scientific">Branchiostoma lanceolatum</name>
    <name type="common">Common lancelet</name>
    <name type="synonym">Amphioxus lanceolatum</name>
    <dbReference type="NCBI Taxonomy" id="7740"/>
    <lineage>
        <taxon>Eukaryota</taxon>
        <taxon>Metazoa</taxon>
        <taxon>Chordata</taxon>
        <taxon>Cephalochordata</taxon>
        <taxon>Leptocardii</taxon>
        <taxon>Amphioxiformes</taxon>
        <taxon>Branchiostomatidae</taxon>
        <taxon>Branchiostoma</taxon>
    </lineage>
</organism>
<accession>A0A8K0AAH2</accession>
<dbReference type="PANTHER" id="PTHR45632:SF14">
    <property type="entry name" value="KELCH-LIKE PROTEIN 33"/>
    <property type="match status" value="1"/>
</dbReference>
<evidence type="ECO:0000259" key="3">
    <source>
        <dbReference type="PROSITE" id="PS50097"/>
    </source>
</evidence>
<dbReference type="EMBL" id="OV696693">
    <property type="protein sequence ID" value="CAH1271799.1"/>
    <property type="molecule type" value="Genomic_DNA"/>
</dbReference>
<dbReference type="PIRSF" id="PIRSF037037">
    <property type="entry name" value="Kelch-like_protein_gigaxonin"/>
    <property type="match status" value="1"/>
</dbReference>
<keyword evidence="2" id="KW-0677">Repeat</keyword>
<dbReference type="Pfam" id="PF07707">
    <property type="entry name" value="BACK"/>
    <property type="match status" value="1"/>
</dbReference>
<dbReference type="SUPFAM" id="SSF54695">
    <property type="entry name" value="POZ domain"/>
    <property type="match status" value="1"/>
</dbReference>
<reference evidence="4" key="1">
    <citation type="submission" date="2022-01" db="EMBL/GenBank/DDBJ databases">
        <authorList>
            <person name="Braso-Vives M."/>
        </authorList>
    </citation>
    <scope>NUCLEOTIDE SEQUENCE</scope>
</reference>
<dbReference type="InterPro" id="IPR011333">
    <property type="entry name" value="SKP1/BTB/POZ_sf"/>
</dbReference>
<dbReference type="Gene3D" id="1.25.40.420">
    <property type="match status" value="1"/>
</dbReference>
<dbReference type="SMART" id="SM00225">
    <property type="entry name" value="BTB"/>
    <property type="match status" value="1"/>
</dbReference>
<dbReference type="InterPro" id="IPR017096">
    <property type="entry name" value="BTB-kelch_protein"/>
</dbReference>
<keyword evidence="5" id="KW-1185">Reference proteome</keyword>
<protein>
    <submittedName>
        <fullName evidence="4">KLHL31 protein</fullName>
    </submittedName>
</protein>
<evidence type="ECO:0000313" key="4">
    <source>
        <dbReference type="EMBL" id="CAH1271799.1"/>
    </source>
</evidence>
<dbReference type="Gene3D" id="3.30.710.10">
    <property type="entry name" value="Potassium Channel Kv1.1, Chain A"/>
    <property type="match status" value="1"/>
</dbReference>
<evidence type="ECO:0000256" key="2">
    <source>
        <dbReference type="ARBA" id="ARBA00022737"/>
    </source>
</evidence>
<dbReference type="InterPro" id="IPR011705">
    <property type="entry name" value="BACK"/>
</dbReference>
<dbReference type="Proteomes" id="UP000838412">
    <property type="component" value="Chromosome 8"/>
</dbReference>
<proteinExistence type="predicted"/>
<dbReference type="AlphaFoldDB" id="A0A8K0AAH2"/>